<organism evidence="2 3">
    <name type="scientific">candidate division TA06 bacterium DG_78</name>
    <dbReference type="NCBI Taxonomy" id="1703772"/>
    <lineage>
        <taxon>Bacteria</taxon>
        <taxon>Bacteria division TA06</taxon>
    </lineage>
</organism>
<dbReference type="InterPro" id="IPR026444">
    <property type="entry name" value="Secre_tail"/>
</dbReference>
<proteinExistence type="predicted"/>
<evidence type="ECO:0000259" key="1">
    <source>
        <dbReference type="Pfam" id="PF07705"/>
    </source>
</evidence>
<sequence length="254" mass="27841">GDENFIQHTIADSFNGAWSVHAIDLDDDYDVDVLGAAYSANEITWWENNLDPVVQDVGTISIDISSSLPEDTTLNPQATVKNIGTDTETFDVTCEINPGGYSSTETVTDLTPGDSIQITFSPDFMFSAGPYTVTVYTQLPGDVNPANDSLVKIIETYDPGVTEEDSDKPIRFSFGLKNNPAQGHAVFNLVLSEATTVRLRIYDVSGRLVDEVLSGRKAAGYYSIPWTSQATAGIYFYKFEAPWQHKGGKLVFIR</sequence>
<dbReference type="EMBL" id="LJNI01000009">
    <property type="protein sequence ID" value="KPJ74285.1"/>
    <property type="molecule type" value="Genomic_DNA"/>
</dbReference>
<dbReference type="NCBIfam" id="TIGR04183">
    <property type="entry name" value="Por_Secre_tail"/>
    <property type="match status" value="1"/>
</dbReference>
<evidence type="ECO:0000313" key="2">
    <source>
        <dbReference type="EMBL" id="KPJ74285.1"/>
    </source>
</evidence>
<feature type="non-terminal residue" evidence="2">
    <location>
        <position position="1"/>
    </location>
</feature>
<dbReference type="Proteomes" id="UP000051012">
    <property type="component" value="Unassembled WGS sequence"/>
</dbReference>
<dbReference type="InterPro" id="IPR013783">
    <property type="entry name" value="Ig-like_fold"/>
</dbReference>
<accession>A0A0S7YHQ0</accession>
<protein>
    <recommendedName>
        <fullName evidence="1">CARDB domain-containing protein</fullName>
    </recommendedName>
</protein>
<feature type="domain" description="CARDB" evidence="1">
    <location>
        <begin position="67"/>
        <end position="143"/>
    </location>
</feature>
<reference evidence="2 3" key="1">
    <citation type="journal article" date="2015" name="Microbiome">
        <title>Genomic resolution of linkages in carbon, nitrogen, and sulfur cycling among widespread estuary sediment bacteria.</title>
        <authorList>
            <person name="Baker B.J."/>
            <person name="Lazar C.S."/>
            <person name="Teske A.P."/>
            <person name="Dick G.J."/>
        </authorList>
    </citation>
    <scope>NUCLEOTIDE SEQUENCE [LARGE SCALE GENOMIC DNA]</scope>
    <source>
        <strain evidence="2">DG_78</strain>
    </source>
</reference>
<dbReference type="InterPro" id="IPR011635">
    <property type="entry name" value="CARDB"/>
</dbReference>
<dbReference type="Pfam" id="PF07705">
    <property type="entry name" value="CARDB"/>
    <property type="match status" value="1"/>
</dbReference>
<dbReference type="Gene3D" id="2.60.40.4070">
    <property type="match status" value="1"/>
</dbReference>
<gene>
    <name evidence="2" type="ORF">AMJ52_01245</name>
</gene>
<evidence type="ECO:0000313" key="3">
    <source>
        <dbReference type="Proteomes" id="UP000051012"/>
    </source>
</evidence>
<dbReference type="AlphaFoldDB" id="A0A0S7YHQ0"/>
<name>A0A0S7YHQ0_UNCT6</name>
<comment type="caution">
    <text evidence="2">The sequence shown here is derived from an EMBL/GenBank/DDBJ whole genome shotgun (WGS) entry which is preliminary data.</text>
</comment>
<dbReference type="Gene3D" id="2.60.40.10">
    <property type="entry name" value="Immunoglobulins"/>
    <property type="match status" value="1"/>
</dbReference>